<dbReference type="InterPro" id="IPR031107">
    <property type="entry name" value="Small_HSP"/>
</dbReference>
<dbReference type="CDD" id="cd06471">
    <property type="entry name" value="ACD_LpsHSP_like"/>
    <property type="match status" value="1"/>
</dbReference>
<evidence type="ECO:0000256" key="1">
    <source>
        <dbReference type="PROSITE-ProRule" id="PRU00285"/>
    </source>
</evidence>
<dbReference type="PROSITE" id="PS01031">
    <property type="entry name" value="SHSP"/>
    <property type="match status" value="1"/>
</dbReference>
<dbReference type="InterPro" id="IPR008978">
    <property type="entry name" value="HSP20-like_chaperone"/>
</dbReference>
<accession>A0ABU0E2P8</accession>
<organism evidence="4 5">
    <name type="scientific">Breznakia pachnodae</name>
    <dbReference type="NCBI Taxonomy" id="265178"/>
    <lineage>
        <taxon>Bacteria</taxon>
        <taxon>Bacillati</taxon>
        <taxon>Bacillota</taxon>
        <taxon>Erysipelotrichia</taxon>
        <taxon>Erysipelotrichales</taxon>
        <taxon>Erysipelotrichaceae</taxon>
        <taxon>Breznakia</taxon>
    </lineage>
</organism>
<proteinExistence type="inferred from homology"/>
<dbReference type="EMBL" id="JAUSUR010000003">
    <property type="protein sequence ID" value="MDQ0361024.1"/>
    <property type="molecule type" value="Genomic_DNA"/>
</dbReference>
<dbReference type="SUPFAM" id="SSF49764">
    <property type="entry name" value="HSP20-like chaperones"/>
    <property type="match status" value="1"/>
</dbReference>
<reference evidence="4 5" key="1">
    <citation type="submission" date="2023-07" db="EMBL/GenBank/DDBJ databases">
        <title>Genomic Encyclopedia of Type Strains, Phase IV (KMG-IV): sequencing the most valuable type-strain genomes for metagenomic binning, comparative biology and taxonomic classification.</title>
        <authorList>
            <person name="Goeker M."/>
        </authorList>
    </citation>
    <scope>NUCLEOTIDE SEQUENCE [LARGE SCALE GENOMIC DNA]</scope>
    <source>
        <strain evidence="4 5">DSM 16784</strain>
    </source>
</reference>
<comment type="similarity">
    <text evidence="1 2">Belongs to the small heat shock protein (HSP20) family.</text>
</comment>
<dbReference type="Pfam" id="PF00011">
    <property type="entry name" value="HSP20"/>
    <property type="match status" value="1"/>
</dbReference>
<dbReference type="PANTHER" id="PTHR11527">
    <property type="entry name" value="HEAT-SHOCK PROTEIN 20 FAMILY MEMBER"/>
    <property type="match status" value="1"/>
</dbReference>
<evidence type="ECO:0000313" key="5">
    <source>
        <dbReference type="Proteomes" id="UP001230220"/>
    </source>
</evidence>
<evidence type="ECO:0000256" key="2">
    <source>
        <dbReference type="RuleBase" id="RU003616"/>
    </source>
</evidence>
<protein>
    <submittedName>
        <fullName evidence="4">HSP20 family molecular chaperone IbpA</fullName>
    </submittedName>
</protein>
<gene>
    <name evidence="4" type="ORF">J2S15_001771</name>
</gene>
<comment type="caution">
    <text evidence="4">The sequence shown here is derived from an EMBL/GenBank/DDBJ whole genome shotgun (WGS) entry which is preliminary data.</text>
</comment>
<sequence length="138" mass="16024">MKFLPSFDVFDDVFDDTFRKSFFSKPMNNMKTDISEKDGNYLLNMELAGYDKDDIKISLKDGYLNVTATKNQNKEEKDEKGNVIRQERYSGTCSRSFYVSDNVKEDDIKAKFENGELKIVVPKADKKEIETDKYIAIE</sequence>
<dbReference type="InterPro" id="IPR002068">
    <property type="entry name" value="A-crystallin/Hsp20_dom"/>
</dbReference>
<evidence type="ECO:0000259" key="3">
    <source>
        <dbReference type="PROSITE" id="PS01031"/>
    </source>
</evidence>
<evidence type="ECO:0000313" key="4">
    <source>
        <dbReference type="EMBL" id="MDQ0361024.1"/>
    </source>
</evidence>
<dbReference type="RefSeq" id="WP_307407395.1">
    <property type="nucleotide sequence ID" value="NZ_JAUSUR010000003.1"/>
</dbReference>
<dbReference type="Gene3D" id="2.60.40.790">
    <property type="match status" value="1"/>
</dbReference>
<name>A0ABU0E2P8_9FIRM</name>
<keyword evidence="5" id="KW-1185">Reference proteome</keyword>
<feature type="domain" description="SHSP" evidence="3">
    <location>
        <begin position="23"/>
        <end position="138"/>
    </location>
</feature>
<dbReference type="Proteomes" id="UP001230220">
    <property type="component" value="Unassembled WGS sequence"/>
</dbReference>